<dbReference type="GO" id="GO:0030490">
    <property type="term" value="P:maturation of SSU-rRNA"/>
    <property type="evidence" value="ECO:0007669"/>
    <property type="project" value="TreeGrafter"/>
</dbReference>
<evidence type="ECO:0000313" key="2">
    <source>
        <dbReference type="EMBL" id="CAD8729049.1"/>
    </source>
</evidence>
<reference evidence="2" key="1">
    <citation type="submission" date="2021-01" db="EMBL/GenBank/DDBJ databases">
        <authorList>
            <person name="Corre E."/>
            <person name="Pelletier E."/>
            <person name="Niang G."/>
            <person name="Scheremetjew M."/>
            <person name="Finn R."/>
            <person name="Kale V."/>
            <person name="Holt S."/>
            <person name="Cochrane G."/>
            <person name="Meng A."/>
            <person name="Brown T."/>
            <person name="Cohen L."/>
        </authorList>
    </citation>
    <scope>NUCLEOTIDE SEQUENCE</scope>
    <source>
        <strain evidence="2">B596</strain>
    </source>
</reference>
<accession>A0A7S0T8T7</accession>
<dbReference type="GO" id="GO:0030686">
    <property type="term" value="C:90S preribosome"/>
    <property type="evidence" value="ECO:0007669"/>
    <property type="project" value="TreeGrafter"/>
</dbReference>
<sequence length="449" mass="51508">MSEEETSSSSADEQMKSALSPTPPKSVEKNESGDAKRNASDKNDRKGNSNNYTGKKKRKRRQRSKSEDERELIELQKERYDRLIYTARKQLHKTAKQIKTFLLQKEIRKKGSTGVDAKKALDLDVVTSQAIRQLGLYHCDPRFKIAIEDATLEDDPTETDESKPQESLPAKEESGSKRKYRSKNDNKKDDNTPPEIPLPLASDDPRKPLIDAVLAHKRFSKSLEEWNEKVTEYRRWCMKLEQRNNPNPFGMDDDFVPSKRSKKNKNKQKAKSIADAGLQATVENESSLFCTLGGGVPDVGIEKEEFNKYSQYGPGADMSEAPKRKNRKGQRQRRAKALAIEAKKWGRSHEYYQSANWREPKAKRENEDDQGRHKSRGRGREPNRNQQPMQHPRETQDYDYSSSNQPKQQQQQQHNSSNQDADEKQHPSWAAKQAQSTGIVAFKGTKITF</sequence>
<feature type="region of interest" description="Disordered" evidence="1">
    <location>
        <begin position="310"/>
        <end position="449"/>
    </location>
</feature>
<organism evidence="2">
    <name type="scientific">Pseudo-nitzschia delicatissima</name>
    <dbReference type="NCBI Taxonomy" id="44447"/>
    <lineage>
        <taxon>Eukaryota</taxon>
        <taxon>Sar</taxon>
        <taxon>Stramenopiles</taxon>
        <taxon>Ochrophyta</taxon>
        <taxon>Bacillariophyta</taxon>
        <taxon>Bacillariophyceae</taxon>
        <taxon>Bacillariophycidae</taxon>
        <taxon>Bacillariales</taxon>
        <taxon>Bacillariaceae</taxon>
        <taxon>Pseudo-nitzschia</taxon>
    </lineage>
</organism>
<feature type="compositionally biased region" description="Basic and acidic residues" evidence="1">
    <location>
        <begin position="160"/>
        <end position="191"/>
    </location>
</feature>
<feature type="compositionally biased region" description="Basic and acidic residues" evidence="1">
    <location>
        <begin position="358"/>
        <end position="383"/>
    </location>
</feature>
<dbReference type="GO" id="GO:0005634">
    <property type="term" value="C:nucleus"/>
    <property type="evidence" value="ECO:0007669"/>
    <property type="project" value="TreeGrafter"/>
</dbReference>
<feature type="compositionally biased region" description="Low complexity" evidence="1">
    <location>
        <begin position="401"/>
        <end position="419"/>
    </location>
</feature>
<feature type="compositionally biased region" description="Basic residues" evidence="1">
    <location>
        <begin position="54"/>
        <end position="63"/>
    </location>
</feature>
<feature type="region of interest" description="Disordered" evidence="1">
    <location>
        <begin position="1"/>
        <end position="70"/>
    </location>
</feature>
<feature type="compositionally biased region" description="Basic and acidic residues" evidence="1">
    <location>
        <begin position="26"/>
        <end position="47"/>
    </location>
</feature>
<feature type="compositionally biased region" description="Basic and acidic residues" evidence="1">
    <location>
        <begin position="341"/>
        <end position="350"/>
    </location>
</feature>
<proteinExistence type="predicted"/>
<gene>
    <name evidence="2" type="ORF">PDEL0327_LOCUS542</name>
</gene>
<feature type="compositionally biased region" description="Basic residues" evidence="1">
    <location>
        <begin position="324"/>
        <end position="336"/>
    </location>
</feature>
<dbReference type="EMBL" id="HBFG01000708">
    <property type="protein sequence ID" value="CAD8729049.1"/>
    <property type="molecule type" value="Transcribed_RNA"/>
</dbReference>
<protein>
    <recommendedName>
        <fullName evidence="3">Bud22 domain-containing protein</fullName>
    </recommendedName>
</protein>
<evidence type="ECO:0008006" key="3">
    <source>
        <dbReference type="Google" id="ProtNLM"/>
    </source>
</evidence>
<feature type="region of interest" description="Disordered" evidence="1">
    <location>
        <begin position="247"/>
        <end position="272"/>
    </location>
</feature>
<feature type="region of interest" description="Disordered" evidence="1">
    <location>
        <begin position="151"/>
        <end position="206"/>
    </location>
</feature>
<dbReference type="AlphaFoldDB" id="A0A7S0T8T7"/>
<dbReference type="InterPro" id="IPR037393">
    <property type="entry name" value="Bud22/SRFB1"/>
</dbReference>
<feature type="compositionally biased region" description="Basic residues" evidence="1">
    <location>
        <begin position="259"/>
        <end position="270"/>
    </location>
</feature>
<dbReference type="PANTHER" id="PTHR23325">
    <property type="entry name" value="SERUM RESPONSE FACTOR-BINDING"/>
    <property type="match status" value="1"/>
</dbReference>
<name>A0A7S0T8T7_9STRA</name>
<dbReference type="PANTHER" id="PTHR23325:SF1">
    <property type="entry name" value="SERUM RESPONSE FACTOR-BINDING PROTEIN 1"/>
    <property type="match status" value="1"/>
</dbReference>
<evidence type="ECO:0000256" key="1">
    <source>
        <dbReference type="SAM" id="MobiDB-lite"/>
    </source>
</evidence>